<protein>
    <submittedName>
        <fullName evidence="2">Uncharacterized protein</fullName>
    </submittedName>
</protein>
<sequence length="313" mass="35830">MADPQPLGSDNPRTSSIRGNEGHDSSMVDENDWDADTILMSSTGFWNGANVENLPIIPNSLMPKESTRDSTFANYPGCQSFDCTHLFQNPEMTCGQLAKRKIETNGVESEPMEDPLLSYGNFKCLGDSDQEEYFSRMAGVSRIWKDFDTSCPRIDKMVFEHYEANNRLTAVEREAAYSLQELIKKKWRLSKTPLPEPKARHALRNVRETTRWYDDDLRWNSVDSRFEFEQSQDPQPKFLSIDDIERPIRQHGFLKHISSALLLYRLNILAGKFKEVESDRYKASWDMTFATEMASVSSGCGTAKEEPRQNSPV</sequence>
<name>A0A1Q5ULB1_9EURO</name>
<dbReference type="Proteomes" id="UP000186955">
    <property type="component" value="Unassembled WGS sequence"/>
</dbReference>
<organism evidence="2 3">
    <name type="scientific">Penicillium subrubescens</name>
    <dbReference type="NCBI Taxonomy" id="1316194"/>
    <lineage>
        <taxon>Eukaryota</taxon>
        <taxon>Fungi</taxon>
        <taxon>Dikarya</taxon>
        <taxon>Ascomycota</taxon>
        <taxon>Pezizomycotina</taxon>
        <taxon>Eurotiomycetes</taxon>
        <taxon>Eurotiomycetidae</taxon>
        <taxon>Eurotiales</taxon>
        <taxon>Aspergillaceae</taxon>
        <taxon>Penicillium</taxon>
    </lineage>
</organism>
<comment type="caution">
    <text evidence="2">The sequence shown here is derived from an EMBL/GenBank/DDBJ whole genome shotgun (WGS) entry which is preliminary data.</text>
</comment>
<proteinExistence type="predicted"/>
<keyword evidence="3" id="KW-1185">Reference proteome</keyword>
<reference evidence="2 3" key="1">
    <citation type="submission" date="2016-10" db="EMBL/GenBank/DDBJ databases">
        <title>Genome sequence of the ascomycete fungus Penicillium subrubescens.</title>
        <authorList>
            <person name="De Vries R.P."/>
            <person name="Peng M."/>
            <person name="Dilokpimol A."/>
            <person name="Hilden K."/>
            <person name="Makela M.R."/>
            <person name="Grigoriev I."/>
            <person name="Riley R."/>
            <person name="Granchi Z."/>
        </authorList>
    </citation>
    <scope>NUCLEOTIDE SEQUENCE [LARGE SCALE GENOMIC DNA]</scope>
    <source>
        <strain evidence="2 3">CBS 132785</strain>
    </source>
</reference>
<evidence type="ECO:0000256" key="1">
    <source>
        <dbReference type="SAM" id="MobiDB-lite"/>
    </source>
</evidence>
<gene>
    <name evidence="2" type="ORF">PENSUB_1062</name>
</gene>
<dbReference type="AlphaFoldDB" id="A0A1Q5ULB1"/>
<feature type="region of interest" description="Disordered" evidence="1">
    <location>
        <begin position="1"/>
        <end position="29"/>
    </location>
</feature>
<accession>A0A1Q5ULB1</accession>
<evidence type="ECO:0000313" key="2">
    <source>
        <dbReference type="EMBL" id="OKP13252.1"/>
    </source>
</evidence>
<evidence type="ECO:0000313" key="3">
    <source>
        <dbReference type="Proteomes" id="UP000186955"/>
    </source>
</evidence>
<dbReference type="EMBL" id="MNBE01000149">
    <property type="protein sequence ID" value="OKP13252.1"/>
    <property type="molecule type" value="Genomic_DNA"/>
</dbReference>